<name>J9DKI3_WUCBA</name>
<accession>J9DKI3</accession>
<dbReference type="EMBL" id="ADBV01023480">
    <property type="protein sequence ID" value="EJW70118.1"/>
    <property type="molecule type" value="Genomic_DNA"/>
</dbReference>
<comment type="caution">
    <text evidence="1">The sequence shown here is derived from an EMBL/GenBank/DDBJ whole genome shotgun (WGS) entry which is preliminary data.</text>
</comment>
<dbReference type="Proteomes" id="UP000004810">
    <property type="component" value="Unassembled WGS sequence"/>
</dbReference>
<sequence length="77" mass="8237">VYQICTPIKCIDLHHVPGCTAEIPTCGTPYLFCDTRGIAHCVTKIKLNGLCVGFEGFDACFDGVCQMGRCVEGPTPA</sequence>
<evidence type="ECO:0000313" key="1">
    <source>
        <dbReference type="EMBL" id="EJW70118.1"/>
    </source>
</evidence>
<feature type="non-terminal residue" evidence="1">
    <location>
        <position position="77"/>
    </location>
</feature>
<protein>
    <recommendedName>
        <fullName evidence="3">EB domain-containing protein</fullName>
    </recommendedName>
</protein>
<proteinExistence type="predicted"/>
<feature type="non-terminal residue" evidence="1">
    <location>
        <position position="1"/>
    </location>
</feature>
<evidence type="ECO:0000313" key="2">
    <source>
        <dbReference type="Proteomes" id="UP000004810"/>
    </source>
</evidence>
<organism evidence="1 2">
    <name type="scientific">Wuchereria bancrofti</name>
    <dbReference type="NCBI Taxonomy" id="6293"/>
    <lineage>
        <taxon>Eukaryota</taxon>
        <taxon>Metazoa</taxon>
        <taxon>Ecdysozoa</taxon>
        <taxon>Nematoda</taxon>
        <taxon>Chromadorea</taxon>
        <taxon>Rhabditida</taxon>
        <taxon>Spirurina</taxon>
        <taxon>Spiruromorpha</taxon>
        <taxon>Filarioidea</taxon>
        <taxon>Onchocercidae</taxon>
        <taxon>Wuchereria</taxon>
    </lineage>
</organism>
<reference evidence="2" key="1">
    <citation type="submission" date="2012-08" db="EMBL/GenBank/DDBJ databases">
        <title>The Genome Sequence of Wuchereria bancrofti.</title>
        <authorList>
            <person name="Nutman T.B."/>
            <person name="Fink D.L."/>
            <person name="Russ C."/>
            <person name="Young S."/>
            <person name="Zeng Q."/>
            <person name="Koehrsen M."/>
            <person name="Alvarado L."/>
            <person name="Berlin A."/>
            <person name="Chapman S.B."/>
            <person name="Chen Z."/>
            <person name="Freedman E."/>
            <person name="Gellesch M."/>
            <person name="Goldberg J."/>
            <person name="Griggs A."/>
            <person name="Gujja S."/>
            <person name="Heilman E.R."/>
            <person name="Heiman D."/>
            <person name="Hepburn T."/>
            <person name="Howarth C."/>
            <person name="Jen D."/>
            <person name="Larson L."/>
            <person name="Lewis B."/>
            <person name="Mehta T."/>
            <person name="Park D."/>
            <person name="Pearson M."/>
            <person name="Roberts A."/>
            <person name="Saif S."/>
            <person name="Shea T."/>
            <person name="Shenoy N."/>
            <person name="Sisk P."/>
            <person name="Stolte C."/>
            <person name="Sykes S."/>
            <person name="Walk T."/>
            <person name="White J."/>
            <person name="Yandava C."/>
            <person name="Haas B."/>
            <person name="Henn M.R."/>
            <person name="Nusbaum C."/>
            <person name="Birren B."/>
        </authorList>
    </citation>
    <scope>NUCLEOTIDE SEQUENCE [LARGE SCALE GENOMIC DNA]</scope>
    <source>
        <strain evidence="2">NA</strain>
    </source>
</reference>
<dbReference type="AlphaFoldDB" id="J9DKI3"/>
<gene>
    <name evidence="1" type="ORF">WUBG_18984</name>
</gene>
<evidence type="ECO:0008006" key="3">
    <source>
        <dbReference type="Google" id="ProtNLM"/>
    </source>
</evidence>